<dbReference type="EMBL" id="NJET01000205">
    <property type="protein sequence ID" value="PHH59452.1"/>
    <property type="molecule type" value="Genomic_DNA"/>
</dbReference>
<dbReference type="OrthoDB" id="4868762at2759"/>
<reference evidence="1 2" key="1">
    <citation type="submission" date="2017-06" db="EMBL/GenBank/DDBJ databases">
        <title>Ant-infecting Ophiocordyceps genomes reveal a high diversity of potential behavioral manipulation genes and a possible major role for enterotoxins.</title>
        <authorList>
            <person name="De Bekker C."/>
            <person name="Evans H.C."/>
            <person name="Brachmann A."/>
            <person name="Hughes D.P."/>
        </authorList>
    </citation>
    <scope>NUCLEOTIDE SEQUENCE [LARGE SCALE GENOMIC DNA]</scope>
    <source>
        <strain evidence="1 2">Map64</strain>
    </source>
</reference>
<dbReference type="SUPFAM" id="SSF56399">
    <property type="entry name" value="ADP-ribosylation"/>
    <property type="match status" value="1"/>
</dbReference>
<sequence>MSDDNIGLNNKFDKRNWQNPLHRSMQAAEAAMLATPQGKAGTFYRGDSRSPTAVNYAFGRTGQKKDVGYIYKVTPHSPGHDYSVPGIYKGTKVSRNQEFAVAGGVPGQNIKGAYPINRNNPKLQKQWVPNKHFSDSKLAFLINGKS</sequence>
<gene>
    <name evidence="1" type="ORF">CDD81_3182</name>
</gene>
<name>A0A2C5XWW4_9HYPO</name>
<protein>
    <submittedName>
        <fullName evidence="1">Uncharacterized protein</fullName>
    </submittedName>
</protein>
<evidence type="ECO:0000313" key="1">
    <source>
        <dbReference type="EMBL" id="PHH59452.1"/>
    </source>
</evidence>
<dbReference type="AlphaFoldDB" id="A0A2C5XWW4"/>
<dbReference type="Proteomes" id="UP000226192">
    <property type="component" value="Unassembled WGS sequence"/>
</dbReference>
<dbReference type="STRING" id="1399860.A0A2C5XWW4"/>
<keyword evidence="2" id="KW-1185">Reference proteome</keyword>
<dbReference type="Gene3D" id="3.90.210.10">
    <property type="entry name" value="Heat-Labile Enterotoxin, subunit A"/>
    <property type="match status" value="1"/>
</dbReference>
<comment type="caution">
    <text evidence="1">The sequence shown here is derived from an EMBL/GenBank/DDBJ whole genome shotgun (WGS) entry which is preliminary data.</text>
</comment>
<organism evidence="1 2">
    <name type="scientific">Ophiocordyceps australis</name>
    <dbReference type="NCBI Taxonomy" id="1399860"/>
    <lineage>
        <taxon>Eukaryota</taxon>
        <taxon>Fungi</taxon>
        <taxon>Dikarya</taxon>
        <taxon>Ascomycota</taxon>
        <taxon>Pezizomycotina</taxon>
        <taxon>Sordariomycetes</taxon>
        <taxon>Hypocreomycetidae</taxon>
        <taxon>Hypocreales</taxon>
        <taxon>Ophiocordycipitaceae</taxon>
        <taxon>Ophiocordyceps</taxon>
    </lineage>
</organism>
<evidence type="ECO:0000313" key="2">
    <source>
        <dbReference type="Proteomes" id="UP000226192"/>
    </source>
</evidence>
<proteinExistence type="predicted"/>
<accession>A0A2C5XWW4</accession>